<dbReference type="Pfam" id="PF21149">
    <property type="entry name" value="FAS_pseudo-KR"/>
    <property type="match status" value="1"/>
</dbReference>
<evidence type="ECO:0000313" key="8">
    <source>
        <dbReference type="Proteomes" id="UP000078542"/>
    </source>
</evidence>
<dbReference type="InterPro" id="IPR018201">
    <property type="entry name" value="Ketoacyl_synth_AS"/>
</dbReference>
<dbReference type="SMART" id="SM00822">
    <property type="entry name" value="PKS_KR"/>
    <property type="match status" value="1"/>
</dbReference>
<dbReference type="InterPro" id="IPR011032">
    <property type="entry name" value="GroES-like_sf"/>
</dbReference>
<dbReference type="GO" id="GO:0004315">
    <property type="term" value="F:3-oxoacyl-[acyl-carrier-protein] synthase activity"/>
    <property type="evidence" value="ECO:0007669"/>
    <property type="project" value="InterPro"/>
</dbReference>
<protein>
    <submittedName>
        <fullName evidence="7">Fatty acid synthase</fullName>
    </submittedName>
</protein>
<dbReference type="PANTHER" id="PTHR43775:SF23">
    <property type="entry name" value="FATTY ACID SYNTHASE 3"/>
    <property type="match status" value="1"/>
</dbReference>
<dbReference type="Proteomes" id="UP000078542">
    <property type="component" value="Unassembled WGS sequence"/>
</dbReference>
<evidence type="ECO:0000256" key="2">
    <source>
        <dbReference type="ARBA" id="ARBA00022553"/>
    </source>
</evidence>
<dbReference type="FunFam" id="3.40.50.720:FF:000209">
    <property type="entry name" value="Polyketide synthase Pks12"/>
    <property type="match status" value="1"/>
</dbReference>
<dbReference type="InterPro" id="IPR016035">
    <property type="entry name" value="Acyl_Trfase/lysoPLipase"/>
</dbReference>
<dbReference type="PROSITE" id="PS00606">
    <property type="entry name" value="KS3_1"/>
    <property type="match status" value="1"/>
</dbReference>
<dbReference type="PROSITE" id="PS52004">
    <property type="entry name" value="KS3_2"/>
    <property type="match status" value="1"/>
</dbReference>
<dbReference type="Pfam" id="PF00109">
    <property type="entry name" value="ketoacyl-synt"/>
    <property type="match status" value="1"/>
</dbReference>
<keyword evidence="8" id="KW-1185">Reference proteome</keyword>
<dbReference type="Pfam" id="PF02801">
    <property type="entry name" value="Ketoacyl-synt_C"/>
    <property type="match status" value="1"/>
</dbReference>
<dbReference type="Gene3D" id="3.90.180.10">
    <property type="entry name" value="Medium-chain alcohol dehydrogenases, catalytic domain"/>
    <property type="match status" value="1"/>
</dbReference>
<evidence type="ECO:0000256" key="1">
    <source>
        <dbReference type="ARBA" id="ARBA00022450"/>
    </source>
</evidence>
<dbReference type="Pfam" id="PF16197">
    <property type="entry name" value="KAsynt_C_assoc"/>
    <property type="match status" value="1"/>
</dbReference>
<feature type="domain" description="Ketosynthase family 3 (KS3)" evidence="5">
    <location>
        <begin position="13"/>
        <end position="421"/>
    </location>
</feature>
<evidence type="ECO:0000256" key="3">
    <source>
        <dbReference type="ARBA" id="ARBA00022679"/>
    </source>
</evidence>
<feature type="region of interest" description="C-terminal hotdog fold" evidence="4">
    <location>
        <begin position="991"/>
        <end position="1117"/>
    </location>
</feature>
<dbReference type="InterPro" id="IPR014031">
    <property type="entry name" value="Ketoacyl_synth_C"/>
</dbReference>
<dbReference type="InterPro" id="IPR032821">
    <property type="entry name" value="PKS_assoc"/>
</dbReference>
<dbReference type="Gene3D" id="1.10.1200.10">
    <property type="entry name" value="ACP-like"/>
    <property type="match status" value="1"/>
</dbReference>
<dbReference type="SMART" id="SM00829">
    <property type="entry name" value="PKS_ER"/>
    <property type="match status" value="1"/>
</dbReference>
<dbReference type="GO" id="GO:0004312">
    <property type="term" value="F:fatty acid synthase activity"/>
    <property type="evidence" value="ECO:0007669"/>
    <property type="project" value="TreeGrafter"/>
</dbReference>
<dbReference type="SUPFAM" id="SSF53901">
    <property type="entry name" value="Thiolase-like"/>
    <property type="match status" value="1"/>
</dbReference>
<dbReference type="InterPro" id="IPR049391">
    <property type="entry name" value="FAS_pseudo-KR"/>
</dbReference>
<dbReference type="SUPFAM" id="SSF52151">
    <property type="entry name" value="FabD/lysophospholipase-like"/>
    <property type="match status" value="1"/>
</dbReference>
<comment type="caution">
    <text evidence="4">Lacks conserved residue(s) required for the propagation of feature annotation.</text>
</comment>
<dbReference type="Gene3D" id="3.10.129.110">
    <property type="entry name" value="Polyketide synthase dehydratase"/>
    <property type="match status" value="1"/>
</dbReference>
<dbReference type="InterPro" id="IPR001227">
    <property type="entry name" value="Ac_transferase_dom_sf"/>
</dbReference>
<feature type="region of interest" description="N-terminal hotdog fold" evidence="4">
    <location>
        <begin position="855"/>
        <end position="977"/>
    </location>
</feature>
<dbReference type="Pfam" id="PF13602">
    <property type="entry name" value="ADH_zinc_N_2"/>
    <property type="match status" value="1"/>
</dbReference>
<dbReference type="InterPro" id="IPR050091">
    <property type="entry name" value="PKS_NRPS_Biosynth_Enz"/>
</dbReference>
<evidence type="ECO:0000256" key="4">
    <source>
        <dbReference type="PROSITE-ProRule" id="PRU01363"/>
    </source>
</evidence>
<dbReference type="SUPFAM" id="SSF47336">
    <property type="entry name" value="ACP-like"/>
    <property type="match status" value="1"/>
</dbReference>
<dbReference type="InterPro" id="IPR014030">
    <property type="entry name" value="Ketoacyl_synth_N"/>
</dbReference>
<dbReference type="Gene3D" id="3.40.47.10">
    <property type="match status" value="1"/>
</dbReference>
<dbReference type="Gene3D" id="3.30.70.3290">
    <property type="match status" value="1"/>
</dbReference>
<feature type="domain" description="PKS/mFAS DH" evidence="6">
    <location>
        <begin position="855"/>
        <end position="1117"/>
    </location>
</feature>
<proteinExistence type="predicted"/>
<evidence type="ECO:0000313" key="7">
    <source>
        <dbReference type="EMBL" id="KYM97760.1"/>
    </source>
</evidence>
<dbReference type="InterPro" id="IPR049900">
    <property type="entry name" value="PKS_mFAS_DH"/>
</dbReference>
<accession>A0A151ICE4</accession>
<dbReference type="InterPro" id="IPR057326">
    <property type="entry name" value="KR_dom"/>
</dbReference>
<dbReference type="Pfam" id="PF08659">
    <property type="entry name" value="KR"/>
    <property type="match status" value="1"/>
</dbReference>
<dbReference type="InterPro" id="IPR020841">
    <property type="entry name" value="PKS_Beta-ketoAc_synthase_dom"/>
</dbReference>
<name>A0A151ICE4_9HYME</name>
<dbReference type="InterPro" id="IPR016039">
    <property type="entry name" value="Thiolase-like"/>
</dbReference>
<organism evidence="7 8">
    <name type="scientific">Cyphomyrmex costatus</name>
    <dbReference type="NCBI Taxonomy" id="456900"/>
    <lineage>
        <taxon>Eukaryota</taxon>
        <taxon>Metazoa</taxon>
        <taxon>Ecdysozoa</taxon>
        <taxon>Arthropoda</taxon>
        <taxon>Hexapoda</taxon>
        <taxon>Insecta</taxon>
        <taxon>Pterygota</taxon>
        <taxon>Neoptera</taxon>
        <taxon>Endopterygota</taxon>
        <taxon>Hymenoptera</taxon>
        <taxon>Apocrita</taxon>
        <taxon>Aculeata</taxon>
        <taxon>Formicoidea</taxon>
        <taxon>Formicidae</taxon>
        <taxon>Myrmicinae</taxon>
        <taxon>Cyphomyrmex</taxon>
    </lineage>
</organism>
<dbReference type="InterPro" id="IPR042104">
    <property type="entry name" value="PKS_dehydratase_sf"/>
</dbReference>
<dbReference type="GO" id="GO:0016491">
    <property type="term" value="F:oxidoreductase activity"/>
    <property type="evidence" value="ECO:0007669"/>
    <property type="project" value="InterPro"/>
</dbReference>
<evidence type="ECO:0000259" key="6">
    <source>
        <dbReference type="PROSITE" id="PS52019"/>
    </source>
</evidence>
<dbReference type="SUPFAM" id="SSF51735">
    <property type="entry name" value="NAD(P)-binding Rossmann-fold domains"/>
    <property type="match status" value="2"/>
</dbReference>
<dbReference type="InterPro" id="IPR009081">
    <property type="entry name" value="PP-bd_ACP"/>
</dbReference>
<dbReference type="SUPFAM" id="SSF50129">
    <property type="entry name" value="GroES-like"/>
    <property type="match status" value="1"/>
</dbReference>
<keyword evidence="2" id="KW-0597">Phosphoprotein</keyword>
<sequence>MDGKEILNDIVSNEEIVISGIAGRFPNSDNMNQLRENLFNKIDLVIDHNRWEKEHTKFSEELSFRMGTVNNVQKFDADFFGLSFEQAHALIPETRMLLEHSYEAVIDAGINPKQLRGKNTAVIIGISTIDAQKKLLYENYQLGGLNTVGCSKSTVANMISYCLDLKGPSQTVDTACSSSLYAIALGYHYIMSGKCEDAIIGTANLCFNPFINLQLTYLGILSPEGCCRPFDSAGNGYLRSETVAVIYLQKAKNAKRIYAVCPHIKLNNDGYKNEDITCPSMHMLITLLTEFYNECGIPISCLDYLEAHGTGTKVGDFQEINAIHNVLCENREVPLMIGSVKSNLGHAESASAFSQIAKIIIAFETGFVPPNINYISPQRDMYALMNGSICIVQEQMPIKKGYVAINSFGFGGANSHTLLKWNRKEKINNGAPNDDLPRLVILSGRTEESVKLFLNNIANHPIDVEYIRLLHDIHADNVDGHPWRGYAILNTLQQDSIKEIQNCEDMKKSVWFIFSALGSQWPGMGRNLLKFHVFENTIRKCDFILKSYNISIMDILTNTKEKMCENALNAFLGIIAIQIGLVDLLTFLGIIPDYIISHSGGELGCAYADGCLTLEQTILSAYFINLACAKENIIRISMAVVSINYECLKNICPPDIEIICRNSGNSSIVSGPIESVQEFIKKLQVQNIYVKEIYCNVPYHSSYLASMETELSFNLNRIIPRPKKRSSKWISTSVPRNEWLTSGELSSADYHTRSILNIVLFEQTLHLIPNNGITIELAPCNVLQHILKESLHPEVTNIVLTQRTEQNKDVIFQGIGRLYNCGLQPQVANLYPPVEYPVSRGTAMISPFIRWNHFEDWFIPRYETQESIKSRERYVEILLEDHDYEYMSDCIIDERNLLPTAGYLALVWETIGMMKGQKHTIIPIVFQDVNFIRAIHLSKQNAVKLNIAIQKDGKFEITEEDRVVVTGTVYETSNPELEMTSTDLLWENSEKEFMTVRDIYKELKLRGYQYNGWFRGLKSSSISGKKGHIIWRQNWVTFVDSMLQMNILEHDTRDLYVPTSIQKLVINPMLHDRKLQDANHDVEELQVQVYKEIDVIIAGGVEIQGLKLTQITRRKLAQNAVIEENTFVAHCDRAKVSLNEAIWMSAQLALEDHQIVKVKAVELVEDNDDVSLECLSSTLLVKTFQDIPLIQTNITLLTSPNRFNPANLSQNISIENLKKSFKNELDNALIVAGFNLLTKEHTALKRLLSFLREGGYLLTREKCEVIDYKKYLQQYELNVILEKRTDKEMIVLLKKKVYVKERIIVYINNDNFDWLENLKPLVRDENKLDKNSRIIIVGERDFECGLLGFINCLRKEPGGEFVRGVLVQDEEASKFSLKDPFYVQQLDKDMTINVLRANKTWGSYRYLKLLEPEARLVPTAHVSQMVRGDLSTFCWIENNRSVVSRREDLVHVVYSSLNFRDVMFATGKLTPHEAILKGRLFQYLSLGMEYAGWDANGQRVMGICDTDCIANVVVKDKDLCWKVPETWTFEEAATIPCVYSTAYMALYIYGKMKKGNKILIHSGTGGVGQAAIHLALHEGCEVFTTVGTNDKRNFIKKMFPVISDGRIGSSRDTSFEQMIMQQTKGRGVDIVLNSLAEEKLIASVRCLAQNGHFLEIGKFDLVSNNPLSISAFQKGISVHGIILENIFIDNYMYKTLLSKMIADGLKNGIIKPLQVKVFPKTNIEEAFRYMAGGKHIGKIIINIHEKDEPLGRHILAYRRYYCLRDRSYVILGGLGGFGLELTDWLIFRGARNIVLISRNGIKNGYQRMKIRLWKSYGVNVLIIKNIDVADFKDCEYLLRIAEKEAPVDAIFNLGAVLKDNILKNQTAETFAVPFQSKVRATQMLDKLSREICLKLRHFVTFSSISCGRGIIGQTNYGMANSVMERICEKRVEEGLPGLVIQWGAIDDVGILENMQENNKTIIIGGTSRQKISCCLDQLDMFLIQSRPIVSSIVVAEKRVERHGFGRNSLVETVANILGISKINTVSPNLSLAELGMGSLMIVEMKHTLEREFDLFLTLQEIRNLTFAKLTKMSVTSISE</sequence>
<dbReference type="EMBL" id="KQ978053">
    <property type="protein sequence ID" value="KYM97760.1"/>
    <property type="molecule type" value="Genomic_DNA"/>
</dbReference>
<dbReference type="SMART" id="SM00825">
    <property type="entry name" value="PKS_KS"/>
    <property type="match status" value="1"/>
</dbReference>
<dbReference type="SMART" id="SM00827">
    <property type="entry name" value="PKS_AT"/>
    <property type="match status" value="1"/>
</dbReference>
<dbReference type="CDD" id="cd00833">
    <property type="entry name" value="PKS"/>
    <property type="match status" value="1"/>
</dbReference>
<dbReference type="PANTHER" id="PTHR43775">
    <property type="entry name" value="FATTY ACID SYNTHASE"/>
    <property type="match status" value="1"/>
</dbReference>
<dbReference type="InterPro" id="IPR014043">
    <property type="entry name" value="Acyl_transferase_dom"/>
</dbReference>
<dbReference type="Gene3D" id="3.40.50.720">
    <property type="entry name" value="NAD(P)-binding Rossmann-like Domain"/>
    <property type="match status" value="1"/>
</dbReference>
<gene>
    <name evidence="7" type="ORF">ALC62_11521</name>
</gene>
<dbReference type="PROSITE" id="PS52019">
    <property type="entry name" value="PKS_MFAS_DH"/>
    <property type="match status" value="1"/>
</dbReference>
<dbReference type="Gene3D" id="3.40.366.10">
    <property type="entry name" value="Malonyl-Coenzyme A Acyl Carrier Protein, domain 2"/>
    <property type="match status" value="1"/>
</dbReference>
<dbReference type="GO" id="GO:0006633">
    <property type="term" value="P:fatty acid biosynthetic process"/>
    <property type="evidence" value="ECO:0007669"/>
    <property type="project" value="InterPro"/>
</dbReference>
<dbReference type="Pfam" id="PF00550">
    <property type="entry name" value="PP-binding"/>
    <property type="match status" value="1"/>
</dbReference>
<dbReference type="InterPro" id="IPR036291">
    <property type="entry name" value="NAD(P)-bd_dom_sf"/>
</dbReference>
<dbReference type="CDD" id="cd05195">
    <property type="entry name" value="enoyl_red"/>
    <property type="match status" value="1"/>
</dbReference>
<dbReference type="Pfam" id="PF00698">
    <property type="entry name" value="Acyl_transf_1"/>
    <property type="match status" value="1"/>
</dbReference>
<evidence type="ECO:0000259" key="5">
    <source>
        <dbReference type="PROSITE" id="PS52004"/>
    </source>
</evidence>
<dbReference type="InterPro" id="IPR013968">
    <property type="entry name" value="PKS_KR"/>
</dbReference>
<dbReference type="InterPro" id="IPR020843">
    <property type="entry name" value="ER"/>
</dbReference>
<dbReference type="InterPro" id="IPR036736">
    <property type="entry name" value="ACP-like_sf"/>
</dbReference>
<keyword evidence="3" id="KW-0808">Transferase</keyword>
<reference evidence="7 8" key="1">
    <citation type="submission" date="2016-03" db="EMBL/GenBank/DDBJ databases">
        <title>Cyphomyrmex costatus WGS genome.</title>
        <authorList>
            <person name="Nygaard S."/>
            <person name="Hu H."/>
            <person name="Boomsma J."/>
            <person name="Zhang G."/>
        </authorList>
    </citation>
    <scope>NUCLEOTIDE SEQUENCE [LARGE SCALE GENOMIC DNA]</scope>
    <source>
        <strain evidence="7">MS0001</strain>
        <tissue evidence="7">Whole body</tissue>
    </source>
</reference>
<keyword evidence="1" id="KW-0596">Phosphopantetheine</keyword>
<dbReference type="STRING" id="456900.A0A151ICE4"/>